<dbReference type="GO" id="GO:0005840">
    <property type="term" value="C:ribosome"/>
    <property type="evidence" value="ECO:0007669"/>
    <property type="project" value="UniProtKB-KW"/>
</dbReference>
<evidence type="ECO:0000313" key="2">
    <source>
        <dbReference type="Proteomes" id="UP001194696"/>
    </source>
</evidence>
<dbReference type="InterPro" id="IPR028877">
    <property type="entry name" value="Ribosomal_eL20"/>
</dbReference>
<proteinExistence type="inferred from homology"/>
<name>A0ABQ7KF61_9FUNG</name>
<dbReference type="InterPro" id="IPR021138">
    <property type="entry name" value="Ribosomal_eL20_eukaryotes"/>
</dbReference>
<organism evidence="1 2">
    <name type="scientific">Linnemannia gamsii</name>
    <dbReference type="NCBI Taxonomy" id="64522"/>
    <lineage>
        <taxon>Eukaryota</taxon>
        <taxon>Fungi</taxon>
        <taxon>Fungi incertae sedis</taxon>
        <taxon>Mucoromycota</taxon>
        <taxon>Mortierellomycotina</taxon>
        <taxon>Mortierellomycetes</taxon>
        <taxon>Mortierellales</taxon>
        <taxon>Mortierellaceae</taxon>
        <taxon>Linnemannia</taxon>
    </lineage>
</organism>
<sequence>MSREASIVATAFSLHPAGLAGSALSRFSFWISKQCDLGLAIVVCSTDLSSCHLLDTRVQGSRALHEYQLVGRHLPTEKDATPKLFRMRLFATNEVIAKSRFWYFMRKLKKVKKVNGEIVGINE</sequence>
<reference evidence="1 2" key="1">
    <citation type="journal article" date="2020" name="Fungal Divers.">
        <title>Resolving the Mortierellaceae phylogeny through synthesis of multi-gene phylogenetics and phylogenomics.</title>
        <authorList>
            <person name="Vandepol N."/>
            <person name="Liber J."/>
            <person name="Desiro A."/>
            <person name="Na H."/>
            <person name="Kennedy M."/>
            <person name="Barry K."/>
            <person name="Grigoriev I.V."/>
            <person name="Miller A.N."/>
            <person name="O'Donnell K."/>
            <person name="Stajich J.E."/>
            <person name="Bonito G."/>
        </authorList>
    </citation>
    <scope>NUCLEOTIDE SEQUENCE [LARGE SCALE GENOMIC DNA]</scope>
    <source>
        <strain evidence="1 2">AD045</strain>
    </source>
</reference>
<keyword evidence="2" id="KW-1185">Reference proteome</keyword>
<comment type="caution">
    <text evidence="1">The sequence shown here is derived from an EMBL/GenBank/DDBJ whole genome shotgun (WGS) entry which is preliminary data.</text>
</comment>
<dbReference type="HAMAP" id="MF_00273">
    <property type="entry name" value="Ribosomal_eL20"/>
    <property type="match status" value="1"/>
</dbReference>
<dbReference type="Gene3D" id="3.10.20.10">
    <property type="match status" value="1"/>
</dbReference>
<dbReference type="EMBL" id="JAAAIM010000027">
    <property type="protein sequence ID" value="KAG0297604.1"/>
    <property type="molecule type" value="Genomic_DNA"/>
</dbReference>
<keyword evidence="1" id="KW-0689">Ribosomal protein</keyword>
<gene>
    <name evidence="1" type="primary">RPL20_1</name>
    <name evidence="1" type="ORF">BGZ96_005707</name>
</gene>
<dbReference type="PANTHER" id="PTHR10052">
    <property type="entry name" value="60S RIBOSOMAL PROTEIN L18A"/>
    <property type="match status" value="1"/>
</dbReference>
<keyword evidence="1" id="KW-0687">Ribonucleoprotein</keyword>
<dbReference type="Proteomes" id="UP001194696">
    <property type="component" value="Unassembled WGS sequence"/>
</dbReference>
<protein>
    <submittedName>
        <fullName evidence="1">60S ribosomal protein L20</fullName>
    </submittedName>
</protein>
<feature type="non-terminal residue" evidence="1">
    <location>
        <position position="123"/>
    </location>
</feature>
<accession>A0ABQ7KF61</accession>
<evidence type="ECO:0000313" key="1">
    <source>
        <dbReference type="EMBL" id="KAG0297604.1"/>
    </source>
</evidence>